<feature type="coiled-coil region" evidence="1">
    <location>
        <begin position="604"/>
        <end position="638"/>
    </location>
</feature>
<name>A0A061GB24_THECC</name>
<dbReference type="AlphaFoldDB" id="A0A061GB24"/>
<dbReference type="PANTHER" id="PTHR21450">
    <property type="entry name" value="PROTEIN ALTERED PHOSPHATE STARVATION RESPONSE 1"/>
    <property type="match status" value="1"/>
</dbReference>
<feature type="region of interest" description="Disordered" evidence="2">
    <location>
        <begin position="90"/>
        <end position="170"/>
    </location>
</feature>
<dbReference type="Pfam" id="PF04783">
    <property type="entry name" value="DUF630"/>
    <property type="match status" value="1"/>
</dbReference>
<protein>
    <submittedName>
        <fullName evidence="5">Uncharacterized protein isoform 4</fullName>
    </submittedName>
</protein>
<gene>
    <name evidence="5" type="ORF">TCM_028729</name>
</gene>
<feature type="domain" description="DUF632" evidence="3">
    <location>
        <begin position="296"/>
        <end position="601"/>
    </location>
</feature>
<dbReference type="PANTHER" id="PTHR21450:SF59">
    <property type="entry name" value="PROTEIN, PUTATIVE_ 48652-45869-RELATED"/>
    <property type="match status" value="1"/>
</dbReference>
<dbReference type="FunCoup" id="A0A061GB24">
    <property type="interactions" value="849"/>
</dbReference>
<dbReference type="Pfam" id="PF04782">
    <property type="entry name" value="DUF632"/>
    <property type="match status" value="1"/>
</dbReference>
<sequence length="743" mass="84522">MGCSQSKIENEEAVTRCKERKQFMKEAVAARNAFAAAHSAYAMSLKNTGAALSDYAHGEVQNPNLSSHSGPSVVGPPPPQLPLVDTLLRPPPPPGNLSGDPGVPIQRSASMPIQMPLKGKQRETSTGTILEDEEEDDDVEGNDRLVKRRSGYRGSGSGGRSRREVVEEAEEVEERVTSTTVQARAMQSQPSQDSTYYYFFPTEDSVPGPSLGEVEETRVEDREVERKVFEEIPKAMEAEEKRRDEEVVVDRGQKTAMEAEKPVAAMAGVGKGTKKVGKVGVGSSGEKRLVKGSFNLLQVFAELDDHFLKASESAHEVSKMLEATRLHYHSNFADNRGHIDHSARVMRVITWNRSFRGLKSDNVDNVKDDFDSEENETHATVLDKLLAWEKKLYDEVKAGELMKFEYQRKVATLNKLKKRGNPEALEKAKAAVSHLHTRYIVDMQSMDSTVSEINRLRDDQLYPKLVQLVDGMATMWETMKVQHDSQFRIVTVLKDLDLSQSPKETSEHHHERTIQLLAIVQDWHMQFCKLVDHQKGYIIALNNWLRLNLVPIESSLKEKVSSPPRVETPPILGLLTAWQNQLEKLPDEIARSAINNFAHVLDTIMQHQLDEMKLKEKCEESEKELQRKERQFKDWYHKYMQRRTPEELDPERTEANPNNEAVTERQVMVEAVKKRWEEEKEAYQRLCIQVREKSMVSLKTRLPELFNAMTGIAKACSKLYGELRYCVSEPFLPQLWPHLASLL</sequence>
<evidence type="ECO:0000259" key="3">
    <source>
        <dbReference type="Pfam" id="PF04782"/>
    </source>
</evidence>
<feature type="domain" description="DUF630" evidence="4">
    <location>
        <begin position="1"/>
        <end position="59"/>
    </location>
</feature>
<dbReference type="InterPro" id="IPR006868">
    <property type="entry name" value="DUF630"/>
</dbReference>
<evidence type="ECO:0000256" key="1">
    <source>
        <dbReference type="SAM" id="Coils"/>
    </source>
</evidence>
<evidence type="ECO:0000256" key="2">
    <source>
        <dbReference type="SAM" id="MobiDB-lite"/>
    </source>
</evidence>
<keyword evidence="1" id="KW-0175">Coiled coil</keyword>
<dbReference type="OMA" id="HHHERTF"/>
<keyword evidence="6" id="KW-1185">Reference proteome</keyword>
<evidence type="ECO:0000259" key="4">
    <source>
        <dbReference type="Pfam" id="PF04783"/>
    </source>
</evidence>
<feature type="compositionally biased region" description="Acidic residues" evidence="2">
    <location>
        <begin position="130"/>
        <end position="140"/>
    </location>
</feature>
<dbReference type="InParanoid" id="A0A061GB24"/>
<dbReference type="InterPro" id="IPR006867">
    <property type="entry name" value="DUF632"/>
</dbReference>
<dbReference type="Proteomes" id="UP000026915">
    <property type="component" value="Chromosome 6"/>
</dbReference>
<dbReference type="STRING" id="3641.A0A061GB24"/>
<dbReference type="EMBL" id="CM001884">
    <property type="protein sequence ID" value="EOY26771.1"/>
    <property type="molecule type" value="Genomic_DNA"/>
</dbReference>
<organism evidence="5 6">
    <name type="scientific">Theobroma cacao</name>
    <name type="common">Cacao</name>
    <name type="synonym">Cocoa</name>
    <dbReference type="NCBI Taxonomy" id="3641"/>
    <lineage>
        <taxon>Eukaryota</taxon>
        <taxon>Viridiplantae</taxon>
        <taxon>Streptophyta</taxon>
        <taxon>Embryophyta</taxon>
        <taxon>Tracheophyta</taxon>
        <taxon>Spermatophyta</taxon>
        <taxon>Magnoliopsida</taxon>
        <taxon>eudicotyledons</taxon>
        <taxon>Gunneridae</taxon>
        <taxon>Pentapetalae</taxon>
        <taxon>rosids</taxon>
        <taxon>malvids</taxon>
        <taxon>Malvales</taxon>
        <taxon>Malvaceae</taxon>
        <taxon>Byttnerioideae</taxon>
        <taxon>Theobroma</taxon>
    </lineage>
</organism>
<evidence type="ECO:0000313" key="5">
    <source>
        <dbReference type="EMBL" id="EOY26771.1"/>
    </source>
</evidence>
<evidence type="ECO:0000313" key="6">
    <source>
        <dbReference type="Proteomes" id="UP000026915"/>
    </source>
</evidence>
<dbReference type="eggNOG" id="ENOG502QQXC">
    <property type="taxonomic scope" value="Eukaryota"/>
</dbReference>
<accession>A0A061GB24</accession>
<proteinExistence type="predicted"/>
<dbReference type="Gramene" id="EOY26771">
    <property type="protein sequence ID" value="EOY26771"/>
    <property type="gene ID" value="TCM_028729"/>
</dbReference>
<reference evidence="5 6" key="1">
    <citation type="journal article" date="2013" name="Genome Biol.">
        <title>The genome sequence of the most widely cultivated cacao type and its use to identify candidate genes regulating pod color.</title>
        <authorList>
            <person name="Motamayor J.C."/>
            <person name="Mockaitis K."/>
            <person name="Schmutz J."/>
            <person name="Haiminen N."/>
            <person name="Iii D.L."/>
            <person name="Cornejo O."/>
            <person name="Findley S.D."/>
            <person name="Zheng P."/>
            <person name="Utro F."/>
            <person name="Royaert S."/>
            <person name="Saski C."/>
            <person name="Jenkins J."/>
            <person name="Podicheti R."/>
            <person name="Zhao M."/>
            <person name="Scheffler B.E."/>
            <person name="Stack J.C."/>
            <person name="Feltus F.A."/>
            <person name="Mustiga G.M."/>
            <person name="Amores F."/>
            <person name="Phillips W."/>
            <person name="Marelli J.P."/>
            <person name="May G.D."/>
            <person name="Shapiro H."/>
            <person name="Ma J."/>
            <person name="Bustamante C.D."/>
            <person name="Schnell R.J."/>
            <person name="Main D."/>
            <person name="Gilbert D."/>
            <person name="Parida L."/>
            <person name="Kuhn D.N."/>
        </authorList>
    </citation>
    <scope>NUCLEOTIDE SEQUENCE [LARGE SCALE GENOMIC DNA]</scope>
    <source>
        <strain evidence="6">cv. Matina 1-6</strain>
    </source>
</reference>